<dbReference type="InterPro" id="IPR013766">
    <property type="entry name" value="Thioredoxin_domain"/>
</dbReference>
<dbReference type="SUPFAM" id="SSF52833">
    <property type="entry name" value="Thioredoxin-like"/>
    <property type="match status" value="1"/>
</dbReference>
<dbReference type="Proteomes" id="UP000707356">
    <property type="component" value="Unassembled WGS sequence"/>
</dbReference>
<evidence type="ECO:0000313" key="2">
    <source>
        <dbReference type="EMBL" id="MBW4467173.1"/>
    </source>
</evidence>
<dbReference type="PROSITE" id="PS51352">
    <property type="entry name" value="THIOREDOXIN_2"/>
    <property type="match status" value="1"/>
</dbReference>
<comment type="caution">
    <text evidence="2">The sequence shown here is derived from an EMBL/GenBank/DDBJ whole genome shotgun (WGS) entry which is preliminary data.</text>
</comment>
<dbReference type="GO" id="GO:0016209">
    <property type="term" value="F:antioxidant activity"/>
    <property type="evidence" value="ECO:0007669"/>
    <property type="project" value="InterPro"/>
</dbReference>
<protein>
    <submittedName>
        <fullName evidence="2">Thioredoxin family protein</fullName>
    </submittedName>
</protein>
<organism evidence="2 3">
    <name type="scientific">Pegethrix bostrychoides GSE-TBD4-15B</name>
    <dbReference type="NCBI Taxonomy" id="2839662"/>
    <lineage>
        <taxon>Bacteria</taxon>
        <taxon>Bacillati</taxon>
        <taxon>Cyanobacteriota</taxon>
        <taxon>Cyanophyceae</taxon>
        <taxon>Oculatellales</taxon>
        <taxon>Oculatellaceae</taxon>
        <taxon>Pegethrix</taxon>
    </lineage>
</organism>
<proteinExistence type="predicted"/>
<dbReference type="Pfam" id="PF00578">
    <property type="entry name" value="AhpC-TSA"/>
    <property type="match status" value="1"/>
</dbReference>
<dbReference type="InterPro" id="IPR000866">
    <property type="entry name" value="AhpC/TSA"/>
</dbReference>
<dbReference type="Gene3D" id="3.40.30.10">
    <property type="entry name" value="Glutaredoxin"/>
    <property type="match status" value="1"/>
</dbReference>
<accession>A0A951U5V3</accession>
<dbReference type="EMBL" id="JAHHHV010000074">
    <property type="protein sequence ID" value="MBW4467173.1"/>
    <property type="molecule type" value="Genomic_DNA"/>
</dbReference>
<gene>
    <name evidence="2" type="ORF">KME07_17240</name>
</gene>
<reference evidence="2" key="2">
    <citation type="journal article" date="2022" name="Microbiol. Resour. Announc.">
        <title>Metagenome Sequencing to Explore Phylogenomics of Terrestrial Cyanobacteria.</title>
        <authorList>
            <person name="Ward R.D."/>
            <person name="Stajich J.E."/>
            <person name="Johansen J.R."/>
            <person name="Huntemann M."/>
            <person name="Clum A."/>
            <person name="Foster B."/>
            <person name="Foster B."/>
            <person name="Roux S."/>
            <person name="Palaniappan K."/>
            <person name="Varghese N."/>
            <person name="Mukherjee S."/>
            <person name="Reddy T.B.K."/>
            <person name="Daum C."/>
            <person name="Copeland A."/>
            <person name="Chen I.A."/>
            <person name="Ivanova N.N."/>
            <person name="Kyrpides N.C."/>
            <person name="Shapiro N."/>
            <person name="Eloe-Fadrosh E.A."/>
            <person name="Pietrasiak N."/>
        </authorList>
    </citation>
    <scope>NUCLEOTIDE SEQUENCE</scope>
    <source>
        <strain evidence="2">GSE-TBD4-15B</strain>
    </source>
</reference>
<dbReference type="PANTHER" id="PTHR43640">
    <property type="entry name" value="OS07G0260300 PROTEIN"/>
    <property type="match status" value="1"/>
</dbReference>
<evidence type="ECO:0000313" key="3">
    <source>
        <dbReference type="Proteomes" id="UP000707356"/>
    </source>
</evidence>
<dbReference type="PANTHER" id="PTHR43640:SF1">
    <property type="entry name" value="THIOREDOXIN-DEPENDENT PEROXIREDOXIN"/>
    <property type="match status" value="1"/>
</dbReference>
<dbReference type="InterPro" id="IPR036249">
    <property type="entry name" value="Thioredoxin-like_sf"/>
</dbReference>
<dbReference type="InterPro" id="IPR047262">
    <property type="entry name" value="PRX-like1"/>
</dbReference>
<reference evidence="2" key="1">
    <citation type="submission" date="2021-05" db="EMBL/GenBank/DDBJ databases">
        <authorList>
            <person name="Pietrasiak N."/>
            <person name="Ward R."/>
            <person name="Stajich J.E."/>
            <person name="Kurbessoian T."/>
        </authorList>
    </citation>
    <scope>NUCLEOTIDE SEQUENCE</scope>
    <source>
        <strain evidence="2">GSE-TBD4-15B</strain>
    </source>
</reference>
<sequence>MSGTAIGSYAPDFEIPGVDGAVHHLAQYLNQFQAVAVVIMCNHCPYVKFYLERLKQIQDEFAAQGVTLIGINPNDEQQFPDDSFEQMKVLAEQQQLNFPYLRDLTQDVARCFGAEKTPQAFLINQSGQLCYRGGIDDSPQDAAQVKQPYLRTAIAQLLAGEPIAVAEAPTVGCSVKWRS</sequence>
<dbReference type="CDD" id="cd02969">
    <property type="entry name" value="PRX_like1"/>
    <property type="match status" value="1"/>
</dbReference>
<dbReference type="GO" id="GO:0016491">
    <property type="term" value="F:oxidoreductase activity"/>
    <property type="evidence" value="ECO:0007669"/>
    <property type="project" value="InterPro"/>
</dbReference>
<name>A0A951U5V3_9CYAN</name>
<evidence type="ECO:0000259" key="1">
    <source>
        <dbReference type="PROSITE" id="PS51352"/>
    </source>
</evidence>
<dbReference type="AlphaFoldDB" id="A0A951U5V3"/>
<feature type="domain" description="Thioredoxin" evidence="1">
    <location>
        <begin position="4"/>
        <end position="159"/>
    </location>
</feature>